<name>A0A517LXL6_9BACT</name>
<dbReference type="InterPro" id="IPR012908">
    <property type="entry name" value="PGAP1-ab_dom-like"/>
</dbReference>
<protein>
    <submittedName>
        <fullName evidence="2">PGAP1-like protein</fullName>
    </submittedName>
</protein>
<dbReference type="RefSeq" id="WP_145343677.1">
    <property type="nucleotide sequence ID" value="NZ_CP036261.1"/>
</dbReference>
<dbReference type="KEGG" id="ruv:EC9_15440"/>
<dbReference type="SUPFAM" id="SSF53474">
    <property type="entry name" value="alpha/beta-Hydrolases"/>
    <property type="match status" value="1"/>
</dbReference>
<reference evidence="2 3" key="1">
    <citation type="submission" date="2019-02" db="EMBL/GenBank/DDBJ databases">
        <title>Deep-cultivation of Planctomycetes and their phenomic and genomic characterization uncovers novel biology.</title>
        <authorList>
            <person name="Wiegand S."/>
            <person name="Jogler M."/>
            <person name="Boedeker C."/>
            <person name="Pinto D."/>
            <person name="Vollmers J."/>
            <person name="Rivas-Marin E."/>
            <person name="Kohn T."/>
            <person name="Peeters S.H."/>
            <person name="Heuer A."/>
            <person name="Rast P."/>
            <person name="Oberbeckmann S."/>
            <person name="Bunk B."/>
            <person name="Jeske O."/>
            <person name="Meyerdierks A."/>
            <person name="Storesund J.E."/>
            <person name="Kallscheuer N."/>
            <person name="Luecker S."/>
            <person name="Lage O.M."/>
            <person name="Pohl T."/>
            <person name="Merkel B.J."/>
            <person name="Hornburger P."/>
            <person name="Mueller R.-W."/>
            <person name="Bruemmer F."/>
            <person name="Labrenz M."/>
            <person name="Spormann A.M."/>
            <person name="Op den Camp H."/>
            <person name="Overmann J."/>
            <person name="Amann R."/>
            <person name="Jetten M.S.M."/>
            <person name="Mascher T."/>
            <person name="Medema M.H."/>
            <person name="Devos D.P."/>
            <person name="Kaster A.-K."/>
            <person name="Ovreas L."/>
            <person name="Rohde M."/>
            <person name="Galperin M.Y."/>
            <person name="Jogler C."/>
        </authorList>
    </citation>
    <scope>NUCLEOTIDE SEQUENCE [LARGE SCALE GENOMIC DNA]</scope>
    <source>
        <strain evidence="2 3">EC9</strain>
    </source>
</reference>
<organism evidence="2 3">
    <name type="scientific">Rosistilla ulvae</name>
    <dbReference type="NCBI Taxonomy" id="1930277"/>
    <lineage>
        <taxon>Bacteria</taxon>
        <taxon>Pseudomonadati</taxon>
        <taxon>Planctomycetota</taxon>
        <taxon>Planctomycetia</taxon>
        <taxon>Pirellulales</taxon>
        <taxon>Pirellulaceae</taxon>
        <taxon>Rosistilla</taxon>
    </lineage>
</organism>
<evidence type="ECO:0000313" key="2">
    <source>
        <dbReference type="EMBL" id="QDS87366.1"/>
    </source>
</evidence>
<proteinExistence type="predicted"/>
<dbReference type="Gene3D" id="3.40.50.1820">
    <property type="entry name" value="alpha/beta hydrolase"/>
    <property type="match status" value="1"/>
</dbReference>
<dbReference type="GO" id="GO:0016788">
    <property type="term" value="F:hydrolase activity, acting on ester bonds"/>
    <property type="evidence" value="ECO:0007669"/>
    <property type="project" value="InterPro"/>
</dbReference>
<dbReference type="InterPro" id="IPR029058">
    <property type="entry name" value="AB_hydrolase_fold"/>
</dbReference>
<dbReference type="Proteomes" id="UP000319557">
    <property type="component" value="Chromosome"/>
</dbReference>
<keyword evidence="3" id="KW-1185">Reference proteome</keyword>
<evidence type="ECO:0000259" key="1">
    <source>
        <dbReference type="Pfam" id="PF07819"/>
    </source>
</evidence>
<evidence type="ECO:0000313" key="3">
    <source>
        <dbReference type="Proteomes" id="UP000319557"/>
    </source>
</evidence>
<dbReference type="PANTHER" id="PTHR37946">
    <property type="entry name" value="SLL1969 PROTEIN"/>
    <property type="match status" value="1"/>
</dbReference>
<gene>
    <name evidence="2" type="ORF">EC9_15440</name>
</gene>
<accession>A0A517LXL6</accession>
<dbReference type="AlphaFoldDB" id="A0A517LXL6"/>
<sequence length="700" mass="79389">MRREVRDISTDSNRKLAIGLVAALCLLWLPGCATTSYIQKRNTRENPLTASLALVSNRGPHESQRTSQLLERYDLSDQYKKDPNAALLSLSTQDERSQESERLYAVAELAYIQGQQAKHDGKAVEALHYFQSALASSYAYLFSPMVADNRNPYDPQFRGACDLYNQALEDTLRLLHADGQLQPGKTYQLSSGDKHFTIKTRLDDHWDKQDFAEFDHFEFASDYEIKTLNNRHTTYGLGVPLIAIRKQANNAAPMEKYYPDMLSFACTALLQCSWNGEVGPDGKPAPQCELVFYNPMRRSRTEFAGRNIPLETDITTPLAYFLDNKQFHDKDIATLGLLKPTKVQNKQGLFMLEAYDPKRIPVTMVHGLWSSPMTWMDMFNDLRSFPEVRERYQFWFYLYPTGQPFWISAVQMRKDMKDLQETIDQQYHGHDAKTMEQMVLVGHSMGGLVSRLQTLDSGNDFWKIVSEKSIDELNASDEDQARLASTLFFRPNPSVSRVITIGTPHHGSDYSNSTTQWLGRRFIKLPAFLTNISTRLIRDNPDYFRDTQLLTTNTSIDSLAPDSPIFPVMMRAQKKSPVKYHNVVGLVSSKSLIGRIKTDSDGVVERESAELPDAVSQIFVEAQHTEIHTKPAAILEVRRILMEHAKEIDSRDRVASVPYPRSAVEPVSVTLSDSIGPEDAPLEIAIPLVPDGQEEPAMMR</sequence>
<dbReference type="OrthoDB" id="869379at2"/>
<dbReference type="Pfam" id="PF07819">
    <property type="entry name" value="PGAP1"/>
    <property type="match status" value="1"/>
</dbReference>
<dbReference type="EMBL" id="CP036261">
    <property type="protein sequence ID" value="QDS87366.1"/>
    <property type="molecule type" value="Genomic_DNA"/>
</dbReference>
<feature type="domain" description="GPI inositol-deacylase PGAP1-like alpha/beta" evidence="1">
    <location>
        <begin position="416"/>
        <end position="454"/>
    </location>
</feature>
<dbReference type="PANTHER" id="PTHR37946:SF1">
    <property type="entry name" value="SLL1969 PROTEIN"/>
    <property type="match status" value="1"/>
</dbReference>